<feature type="transmembrane region" description="Helical" evidence="1">
    <location>
        <begin position="220"/>
        <end position="241"/>
    </location>
</feature>
<sequence length="327" mass="38264">MIFDKIKKCPLYIMIFDKINKYPLYIMIFIFLVGNVFFTAKDFPFKKSICVFFLILTLVSFVFFRKNVREVVDFHSRLEGGNYEKISAIVSLLSWVVFSLSIFFINVGFIVIARWLMLPFAIFVIVSGALTFYALERDGNKVIIKVKSLFFGGVSLLYFITAAYAESYFLQASNMDLSTSPLLAFWWKLDFFIIYFFMVLQPISYIIFILISKELTTHRLMVFFGVLMLTAMLLNGASRWANNSIVLFLDWTTSSEWRSFATCGHLNISDPRERYFGFNTEKYNVYFSNREGQWGFEEIKCTKDDEGQDSFTRVLVSQSDMPKWFKE</sequence>
<feature type="transmembrane region" description="Helical" evidence="1">
    <location>
        <begin position="115"/>
        <end position="135"/>
    </location>
</feature>
<feature type="transmembrane region" description="Helical" evidence="1">
    <location>
        <begin position="185"/>
        <end position="208"/>
    </location>
</feature>
<protein>
    <submittedName>
        <fullName evidence="2">Uncharacterized protein</fullName>
    </submittedName>
</protein>
<dbReference type="Proteomes" id="UP000320591">
    <property type="component" value="Chromosome"/>
</dbReference>
<name>A0A5B8IBJ3_9GAMM</name>
<proteinExistence type="predicted"/>
<dbReference type="AlphaFoldDB" id="A0A5B8IBJ3"/>
<dbReference type="RefSeq" id="WP_042868157.1">
    <property type="nucleotide sequence ID" value="NZ_CM001975.1"/>
</dbReference>
<gene>
    <name evidence="2" type="ORF">Dpoa569_0003577</name>
</gene>
<keyword evidence="1" id="KW-0472">Membrane</keyword>
<evidence type="ECO:0000313" key="2">
    <source>
        <dbReference type="EMBL" id="QDX31531.1"/>
    </source>
</evidence>
<keyword evidence="3" id="KW-1185">Reference proteome</keyword>
<evidence type="ECO:0000256" key="1">
    <source>
        <dbReference type="SAM" id="Phobius"/>
    </source>
</evidence>
<feature type="transmembrane region" description="Helical" evidence="1">
    <location>
        <begin position="21"/>
        <end position="39"/>
    </location>
</feature>
<keyword evidence="1" id="KW-0812">Transmembrane</keyword>
<organism evidence="2 3">
    <name type="scientific">Dickeya poaceiphila</name>
    <dbReference type="NCBI Taxonomy" id="568768"/>
    <lineage>
        <taxon>Bacteria</taxon>
        <taxon>Pseudomonadati</taxon>
        <taxon>Pseudomonadota</taxon>
        <taxon>Gammaproteobacteria</taxon>
        <taxon>Enterobacterales</taxon>
        <taxon>Pectobacteriaceae</taxon>
        <taxon>Dickeya</taxon>
    </lineage>
</organism>
<accession>A0A5B8IBJ3</accession>
<dbReference type="OrthoDB" id="6630280at2"/>
<dbReference type="STRING" id="568768.GCA_000406125_00372"/>
<keyword evidence="1" id="KW-1133">Transmembrane helix</keyword>
<dbReference type="EMBL" id="CP042220">
    <property type="protein sequence ID" value="QDX31531.1"/>
    <property type="molecule type" value="Genomic_DNA"/>
</dbReference>
<reference evidence="2 3" key="1">
    <citation type="journal article" date="2019" name="Environ. Microbiol.">
        <title>The phytopathogenic nature of Dickeya aquatica 174/2 and the dynamic early evolution of Dickeya pathogenicity.</title>
        <authorList>
            <person name="Duprey A."/>
            <person name="Taib N."/>
            <person name="Leonard S."/>
            <person name="Garin T."/>
            <person name="Flandrois J.P."/>
            <person name="Nasser W."/>
            <person name="Brochier-Armanet C."/>
            <person name="Reverchon S."/>
        </authorList>
    </citation>
    <scope>NUCLEOTIDE SEQUENCE [LARGE SCALE GENOMIC DNA]</scope>
    <source>
        <strain evidence="2 3">NCPPB 569</strain>
    </source>
</reference>
<feature type="transmembrane region" description="Helical" evidence="1">
    <location>
        <begin position="45"/>
        <end position="65"/>
    </location>
</feature>
<evidence type="ECO:0000313" key="3">
    <source>
        <dbReference type="Proteomes" id="UP000320591"/>
    </source>
</evidence>
<feature type="transmembrane region" description="Helical" evidence="1">
    <location>
        <begin position="86"/>
        <end position="109"/>
    </location>
</feature>
<feature type="transmembrane region" description="Helical" evidence="1">
    <location>
        <begin position="147"/>
        <end position="165"/>
    </location>
</feature>
<dbReference type="KEGG" id="dic:Dpoa569_0003577"/>